<gene>
    <name evidence="3" type="ORF">NA56DRAFT_652222</name>
</gene>
<name>A0A2J6PFG3_9HELO</name>
<dbReference type="AlphaFoldDB" id="A0A2J6PFG3"/>
<feature type="compositionally biased region" description="Gly residues" evidence="1">
    <location>
        <begin position="347"/>
        <end position="361"/>
    </location>
</feature>
<accession>A0A2J6PFG3</accession>
<proteinExistence type="predicted"/>
<organism evidence="3 4">
    <name type="scientific">Hyaloscypha hepaticicola</name>
    <dbReference type="NCBI Taxonomy" id="2082293"/>
    <lineage>
        <taxon>Eukaryota</taxon>
        <taxon>Fungi</taxon>
        <taxon>Dikarya</taxon>
        <taxon>Ascomycota</taxon>
        <taxon>Pezizomycotina</taxon>
        <taxon>Leotiomycetes</taxon>
        <taxon>Helotiales</taxon>
        <taxon>Hyaloscyphaceae</taxon>
        <taxon>Hyaloscypha</taxon>
    </lineage>
</organism>
<dbReference type="OrthoDB" id="2260257at2759"/>
<reference evidence="3 4" key="1">
    <citation type="submission" date="2016-05" db="EMBL/GenBank/DDBJ databases">
        <title>A degradative enzymes factory behind the ericoid mycorrhizal symbiosis.</title>
        <authorList>
            <consortium name="DOE Joint Genome Institute"/>
            <person name="Martino E."/>
            <person name="Morin E."/>
            <person name="Grelet G."/>
            <person name="Kuo A."/>
            <person name="Kohler A."/>
            <person name="Daghino S."/>
            <person name="Barry K."/>
            <person name="Choi C."/>
            <person name="Cichocki N."/>
            <person name="Clum A."/>
            <person name="Copeland A."/>
            <person name="Hainaut M."/>
            <person name="Haridas S."/>
            <person name="Labutti K."/>
            <person name="Lindquist E."/>
            <person name="Lipzen A."/>
            <person name="Khouja H.-R."/>
            <person name="Murat C."/>
            <person name="Ohm R."/>
            <person name="Olson A."/>
            <person name="Spatafora J."/>
            <person name="Veneault-Fourrey C."/>
            <person name="Henrissat B."/>
            <person name="Grigoriev I."/>
            <person name="Martin F."/>
            <person name="Perotto S."/>
        </authorList>
    </citation>
    <scope>NUCLEOTIDE SEQUENCE [LARGE SCALE GENOMIC DNA]</scope>
    <source>
        <strain evidence="3 4">UAMH 7357</strain>
    </source>
</reference>
<sequence length="403" mass="42168">MFARLAWPFLALGCAGAVAQTTLYQLTMSVSDPAPVPDRPFTITWTGGEANELVYIVLNDYFPDLPSQDIIYGGMDILSNAPNNGSWTYNVPLNIDAGRHSFSIGYNPFMISDTSEIFTILPSQTSYVAPGSTSTGTVAWTYNSCGLAPLPDYTYTGYQPPCTTTVDGKVETLYPLVPASDSSVFYPNIFTAAAATTPRTSSSGSNSPYSINTAFATGVLAQELQCSYQVTPSATTIIVASVTTMLYLVDCATTAASPPTATNGGVCHISGYTTFSISGTSSICCPNGWATTPLANSELYCFTEVSIGVAKRQASTETLSAGVSNTMVEVQGLVFTRAGAVTKEAGTGTGKGTGSSGGGEGATMTGASANQTSSKSSGERLGFSLWRTCGIILMVPFLYMYKL</sequence>
<feature type="signal peptide" evidence="2">
    <location>
        <begin position="1"/>
        <end position="19"/>
    </location>
</feature>
<protein>
    <submittedName>
        <fullName evidence="3">Uncharacterized protein</fullName>
    </submittedName>
</protein>
<evidence type="ECO:0000313" key="3">
    <source>
        <dbReference type="EMBL" id="PMD12792.1"/>
    </source>
</evidence>
<evidence type="ECO:0000256" key="2">
    <source>
        <dbReference type="SAM" id="SignalP"/>
    </source>
</evidence>
<dbReference type="Proteomes" id="UP000235672">
    <property type="component" value="Unassembled WGS sequence"/>
</dbReference>
<evidence type="ECO:0000313" key="4">
    <source>
        <dbReference type="Proteomes" id="UP000235672"/>
    </source>
</evidence>
<dbReference type="EMBL" id="KZ613542">
    <property type="protein sequence ID" value="PMD12792.1"/>
    <property type="molecule type" value="Genomic_DNA"/>
</dbReference>
<keyword evidence="4" id="KW-1185">Reference proteome</keyword>
<evidence type="ECO:0000256" key="1">
    <source>
        <dbReference type="SAM" id="MobiDB-lite"/>
    </source>
</evidence>
<feature type="region of interest" description="Disordered" evidence="1">
    <location>
        <begin position="345"/>
        <end position="378"/>
    </location>
</feature>
<keyword evidence="2" id="KW-0732">Signal</keyword>
<feature type="chain" id="PRO_5014473674" evidence="2">
    <location>
        <begin position="20"/>
        <end position="403"/>
    </location>
</feature>